<protein>
    <submittedName>
        <fullName evidence="6">LysR substrate-binding domain-containing protein</fullName>
    </submittedName>
</protein>
<proteinExistence type="inferred from homology"/>
<dbReference type="SUPFAM" id="SSF46785">
    <property type="entry name" value="Winged helix' DNA-binding domain"/>
    <property type="match status" value="1"/>
</dbReference>
<keyword evidence="4" id="KW-0804">Transcription</keyword>
<evidence type="ECO:0000313" key="7">
    <source>
        <dbReference type="Proteomes" id="UP001524587"/>
    </source>
</evidence>
<comment type="similarity">
    <text evidence="1">Belongs to the LysR transcriptional regulatory family.</text>
</comment>
<name>A0ABT1W408_9PROT</name>
<dbReference type="Pfam" id="PF00126">
    <property type="entry name" value="HTH_1"/>
    <property type="match status" value="1"/>
</dbReference>
<dbReference type="Proteomes" id="UP001524587">
    <property type="component" value="Unassembled WGS sequence"/>
</dbReference>
<dbReference type="EMBL" id="JAMSKV010000001">
    <property type="protein sequence ID" value="MCQ8277155.1"/>
    <property type="molecule type" value="Genomic_DNA"/>
</dbReference>
<dbReference type="InterPro" id="IPR011991">
    <property type="entry name" value="ArsR-like_HTH"/>
</dbReference>
<keyword evidence="3" id="KW-0238">DNA-binding</keyword>
<dbReference type="InterPro" id="IPR050176">
    <property type="entry name" value="LTTR"/>
</dbReference>
<evidence type="ECO:0000256" key="3">
    <source>
        <dbReference type="ARBA" id="ARBA00023125"/>
    </source>
</evidence>
<evidence type="ECO:0000313" key="6">
    <source>
        <dbReference type="EMBL" id="MCQ8277155.1"/>
    </source>
</evidence>
<dbReference type="RefSeq" id="WP_422862594.1">
    <property type="nucleotide sequence ID" value="NZ_JAMSKV010000001.1"/>
</dbReference>
<comment type="caution">
    <text evidence="6">The sequence shown here is derived from an EMBL/GenBank/DDBJ whole genome shotgun (WGS) entry which is preliminary data.</text>
</comment>
<dbReference type="PRINTS" id="PR00039">
    <property type="entry name" value="HTHLYSR"/>
</dbReference>
<dbReference type="Gene3D" id="1.10.10.10">
    <property type="entry name" value="Winged helix-like DNA-binding domain superfamily/Winged helix DNA-binding domain"/>
    <property type="match status" value="1"/>
</dbReference>
<evidence type="ECO:0000256" key="2">
    <source>
        <dbReference type="ARBA" id="ARBA00023015"/>
    </source>
</evidence>
<keyword evidence="2" id="KW-0805">Transcription regulation</keyword>
<dbReference type="InterPro" id="IPR036388">
    <property type="entry name" value="WH-like_DNA-bd_sf"/>
</dbReference>
<dbReference type="Pfam" id="PF03466">
    <property type="entry name" value="LysR_substrate"/>
    <property type="match status" value="1"/>
</dbReference>
<feature type="domain" description="HTH lysR-type" evidence="5">
    <location>
        <begin position="5"/>
        <end position="62"/>
    </location>
</feature>
<dbReference type="PANTHER" id="PTHR30579:SF7">
    <property type="entry name" value="HTH-TYPE TRANSCRIPTIONAL REGULATOR LRHA-RELATED"/>
    <property type="match status" value="1"/>
</dbReference>
<dbReference type="Gene3D" id="3.40.190.10">
    <property type="entry name" value="Periplasmic binding protein-like II"/>
    <property type="match status" value="2"/>
</dbReference>
<dbReference type="PROSITE" id="PS50931">
    <property type="entry name" value="HTH_LYSR"/>
    <property type="match status" value="1"/>
</dbReference>
<dbReference type="SUPFAM" id="SSF53850">
    <property type="entry name" value="Periplasmic binding protein-like II"/>
    <property type="match status" value="1"/>
</dbReference>
<reference evidence="6 7" key="1">
    <citation type="submission" date="2022-06" db="EMBL/GenBank/DDBJ databases">
        <title>Endosaccharibacter gen. nov., sp. nov., endophytic bacteria isolated from sugarcane.</title>
        <authorList>
            <person name="Pitiwittayakul N."/>
            <person name="Yukphan P."/>
            <person name="Charoenyingcharoen P."/>
            <person name="Tanasupawat S."/>
        </authorList>
    </citation>
    <scope>NUCLEOTIDE SEQUENCE [LARGE SCALE GENOMIC DNA]</scope>
    <source>
        <strain evidence="6 7">KSS8</strain>
    </source>
</reference>
<evidence type="ECO:0000256" key="4">
    <source>
        <dbReference type="ARBA" id="ARBA00023163"/>
    </source>
</evidence>
<dbReference type="InterPro" id="IPR036390">
    <property type="entry name" value="WH_DNA-bd_sf"/>
</dbReference>
<sequence length="293" mass="31718">MMNELEPVLLRSFLAVLDTLSVTEAADRLGLGQPTVSQHLRRLETAVGRTLLRRTTRSVRPTADGTAMAVFARDILAAQARALNHFAPGRLRGTLRLGVTEDLTLTRLPEILRRFRSAHPDVELRLEVGLSSPLNNRLNDGGLDLLFAKRLEPHAPGLAVWREKLVWLASPDWHPVPDAPVPLVCFPNASITRDAAVSALENAALPWRQSVASPSLPALLAALRAGFGVSAQVALLAGEGLEVVSDAAGLPALPEVDFVLLERPGTIASEPARRLMRMILDERRVILSRPGAS</sequence>
<dbReference type="InterPro" id="IPR005119">
    <property type="entry name" value="LysR_subst-bd"/>
</dbReference>
<gene>
    <name evidence="6" type="ORF">NFI95_01650</name>
</gene>
<accession>A0ABT1W408</accession>
<evidence type="ECO:0000256" key="1">
    <source>
        <dbReference type="ARBA" id="ARBA00009437"/>
    </source>
</evidence>
<dbReference type="CDD" id="cd00090">
    <property type="entry name" value="HTH_ARSR"/>
    <property type="match status" value="1"/>
</dbReference>
<keyword evidence="7" id="KW-1185">Reference proteome</keyword>
<evidence type="ECO:0000259" key="5">
    <source>
        <dbReference type="PROSITE" id="PS50931"/>
    </source>
</evidence>
<dbReference type="PANTHER" id="PTHR30579">
    <property type="entry name" value="TRANSCRIPTIONAL REGULATOR"/>
    <property type="match status" value="1"/>
</dbReference>
<organism evidence="6 7">
    <name type="scientific">Endosaccharibacter trunci</name>
    <dbReference type="NCBI Taxonomy" id="2812733"/>
    <lineage>
        <taxon>Bacteria</taxon>
        <taxon>Pseudomonadati</taxon>
        <taxon>Pseudomonadota</taxon>
        <taxon>Alphaproteobacteria</taxon>
        <taxon>Acetobacterales</taxon>
        <taxon>Acetobacteraceae</taxon>
        <taxon>Endosaccharibacter</taxon>
    </lineage>
</organism>
<dbReference type="InterPro" id="IPR000847">
    <property type="entry name" value="LysR_HTH_N"/>
</dbReference>